<dbReference type="EMBL" id="CBTJ020000111">
    <property type="protein sequence ID" value="CDI04514.1"/>
    <property type="molecule type" value="Genomic_DNA"/>
</dbReference>
<protein>
    <submittedName>
        <fullName evidence="5">Sensory box protein/GGDEF family protein</fullName>
    </submittedName>
</protein>
<accession>W6MBU3</accession>
<dbReference type="CDD" id="cd00130">
    <property type="entry name" value="PAS"/>
    <property type="match status" value="1"/>
</dbReference>
<dbReference type="Gene3D" id="3.20.20.450">
    <property type="entry name" value="EAL domain"/>
    <property type="match status" value="1"/>
</dbReference>
<keyword evidence="2" id="KW-0472">Membrane</keyword>
<dbReference type="SMART" id="SM00052">
    <property type="entry name" value="EAL"/>
    <property type="match status" value="1"/>
</dbReference>
<dbReference type="CDD" id="cd01948">
    <property type="entry name" value="EAL"/>
    <property type="match status" value="1"/>
</dbReference>
<dbReference type="SMART" id="SM00267">
    <property type="entry name" value="GGDEF"/>
    <property type="match status" value="1"/>
</dbReference>
<evidence type="ECO:0000313" key="6">
    <source>
        <dbReference type="Proteomes" id="UP000035760"/>
    </source>
</evidence>
<dbReference type="NCBIfam" id="TIGR00254">
    <property type="entry name" value="GGDEF"/>
    <property type="match status" value="1"/>
</dbReference>
<dbReference type="PANTHER" id="PTHR44757:SF4">
    <property type="entry name" value="DIGUANYLATE CYCLASE DGCE-RELATED"/>
    <property type="match status" value="1"/>
</dbReference>
<dbReference type="PROSITE" id="PS50883">
    <property type="entry name" value="EAL"/>
    <property type="match status" value="1"/>
</dbReference>
<feature type="domain" description="EAL" evidence="3">
    <location>
        <begin position="567"/>
        <end position="817"/>
    </location>
</feature>
<reference evidence="5" key="2">
    <citation type="submission" date="2014-03" db="EMBL/GenBank/DDBJ databases">
        <title>Candidatus Competibacter-lineage genomes retrieved from metagenomes reveal functional metabolic diversity.</title>
        <authorList>
            <person name="McIlroy S.J."/>
            <person name="Albertsen M."/>
            <person name="Andresen E.K."/>
            <person name="Saunders A.M."/>
            <person name="Kristiansen R."/>
            <person name="Stokholm-Bjerregaard M."/>
            <person name="Nielsen K.L."/>
            <person name="Nielsen P.H."/>
        </authorList>
    </citation>
    <scope>NUCLEOTIDE SEQUENCE</scope>
    <source>
        <strain evidence="5">Run_A_D11</strain>
    </source>
</reference>
<dbReference type="Pfam" id="PF00990">
    <property type="entry name" value="GGDEF"/>
    <property type="match status" value="1"/>
</dbReference>
<evidence type="ECO:0000259" key="3">
    <source>
        <dbReference type="PROSITE" id="PS50883"/>
    </source>
</evidence>
<dbReference type="InterPro" id="IPR001633">
    <property type="entry name" value="EAL_dom"/>
</dbReference>
<comment type="caution">
    <text evidence="5">The sequence shown here is derived from an EMBL/GenBank/DDBJ whole genome shotgun (WGS) entry which is preliminary data.</text>
</comment>
<evidence type="ECO:0000313" key="5">
    <source>
        <dbReference type="EMBL" id="CDI04514.1"/>
    </source>
</evidence>
<dbReference type="PROSITE" id="PS50887">
    <property type="entry name" value="GGDEF"/>
    <property type="match status" value="1"/>
</dbReference>
<keyword evidence="2" id="KW-0812">Transmembrane</keyword>
<dbReference type="SUPFAM" id="SSF55785">
    <property type="entry name" value="PYP-like sensor domain (PAS domain)"/>
    <property type="match status" value="1"/>
</dbReference>
<dbReference type="InterPro" id="IPR043128">
    <property type="entry name" value="Rev_trsase/Diguanyl_cyclase"/>
</dbReference>
<comment type="cofactor">
    <cofactor evidence="1">
        <name>Mg(2+)</name>
        <dbReference type="ChEBI" id="CHEBI:18420"/>
    </cofactor>
</comment>
<dbReference type="PANTHER" id="PTHR44757">
    <property type="entry name" value="DIGUANYLATE CYCLASE DGCP"/>
    <property type="match status" value="1"/>
</dbReference>
<evidence type="ECO:0000256" key="2">
    <source>
        <dbReference type="SAM" id="Phobius"/>
    </source>
</evidence>
<sequence length="817" mass="92742">MLKPNKPTAALGPELFKVTWPFVLGLLLMMVLGIISIESIMALHSYSYGENLWVKSRKSASLQLLRYAQTGDPLALQRHDAAMRIYRHFRDARVVLLSDPYQEQTVFDEISQTGLPHRNIYRGLWMFHYFRSIDFFRQIFSLWAEADDTISRIEPLRTELVDYYAHNRQAPERLTAISAEIDEIDRQLEPKALEFALKLDQTTNQIYRGLVLTEVILGFFLLNAIVWSTFRVLRERRRMEQTLAAERKRAAVTLACLGEAVISTDEQGRVTYMNPVAQFLTQQDFSPEEVPHQPRTSLPELVHLIEKDSGVERSSLTADLLSGNAAWLKSEIGYVVARPDGTSVPVSWVASPIQDGDGTHGVVLVLHDTTREQQLIDHLSWLAAYDPLTQLINRREFESRLQHALDTLQQRSDSQGLRVQDNHQHVLMFIDLDQFKIINDTCGHAAGDQVLRLVTQAMLAHVRHHDSLARLGGDEFGLLLLNCPLEAGKEKAEIIRQAISQVNFNWGMRRFGLGASIGLVHLDHSQNTLATVLTAADMACYKAKDQGRNRVEIYQADDPHLLARYGEMAWVQRLQSALQENRFCLYAQPVGALQTSELAYSHYELLIRLRDEDGTLVPPGVFIPAAERFGMMALIDRWVVEHALTLIAHRLKAGTSQPHTLFAINLSGSSLNDPHFLNEIKQIFVRHQVAYRQVCFEITETQAVTHLPEVVRFINEMRALGCSFALDDFGAGMSSFLYLKHLPVDYLKIDGKLIKDIERDPIDRAMVEMINRLGHLMEIKTVGEYVETPDIVHILQQIGVNYGQGFAIGHPELWSNP</sequence>
<dbReference type="Gene3D" id="3.30.70.270">
    <property type="match status" value="1"/>
</dbReference>
<keyword evidence="6" id="KW-1185">Reference proteome</keyword>
<proteinExistence type="predicted"/>
<dbReference type="GO" id="GO:0006355">
    <property type="term" value="P:regulation of DNA-templated transcription"/>
    <property type="evidence" value="ECO:0007669"/>
    <property type="project" value="InterPro"/>
</dbReference>
<reference evidence="5" key="1">
    <citation type="submission" date="2013-07" db="EMBL/GenBank/DDBJ databases">
        <authorList>
            <person name="McIlroy S."/>
        </authorList>
    </citation>
    <scope>NUCLEOTIDE SEQUENCE [LARGE SCALE GENOMIC DNA]</scope>
    <source>
        <strain evidence="5">Run_A_D11</strain>
    </source>
</reference>
<dbReference type="SUPFAM" id="SSF141868">
    <property type="entry name" value="EAL domain-like"/>
    <property type="match status" value="1"/>
</dbReference>
<gene>
    <name evidence="5" type="ORF">BN873_980115</name>
</gene>
<dbReference type="GO" id="GO:0003824">
    <property type="term" value="F:catalytic activity"/>
    <property type="evidence" value="ECO:0007669"/>
    <property type="project" value="UniProtKB-ARBA"/>
</dbReference>
<dbReference type="InterPro" id="IPR013767">
    <property type="entry name" value="PAS_fold"/>
</dbReference>
<dbReference type="CDD" id="cd01949">
    <property type="entry name" value="GGDEF"/>
    <property type="match status" value="1"/>
</dbReference>
<dbReference type="InterPro" id="IPR000160">
    <property type="entry name" value="GGDEF_dom"/>
</dbReference>
<feature type="transmembrane region" description="Helical" evidence="2">
    <location>
        <begin position="20"/>
        <end position="43"/>
    </location>
</feature>
<dbReference type="InterPro" id="IPR035965">
    <property type="entry name" value="PAS-like_dom_sf"/>
</dbReference>
<dbReference type="InterPro" id="IPR052155">
    <property type="entry name" value="Biofilm_reg_signaling"/>
</dbReference>
<organism evidence="5 6">
    <name type="scientific">Candidatus Competibacter denitrificans Run_A_D11</name>
    <dbReference type="NCBI Taxonomy" id="1400863"/>
    <lineage>
        <taxon>Bacteria</taxon>
        <taxon>Pseudomonadati</taxon>
        <taxon>Pseudomonadota</taxon>
        <taxon>Gammaproteobacteria</taxon>
        <taxon>Candidatus Competibacteraceae</taxon>
        <taxon>Candidatus Competibacter</taxon>
    </lineage>
</organism>
<feature type="transmembrane region" description="Helical" evidence="2">
    <location>
        <begin position="206"/>
        <end position="230"/>
    </location>
</feature>
<dbReference type="AlphaFoldDB" id="W6MBU3"/>
<dbReference type="InterPro" id="IPR035919">
    <property type="entry name" value="EAL_sf"/>
</dbReference>
<dbReference type="RefSeq" id="WP_048676753.1">
    <property type="nucleotide sequence ID" value="NZ_CBTJ020000111.1"/>
</dbReference>
<keyword evidence="2" id="KW-1133">Transmembrane helix</keyword>
<dbReference type="Pfam" id="PF00563">
    <property type="entry name" value="EAL"/>
    <property type="match status" value="1"/>
</dbReference>
<evidence type="ECO:0000256" key="1">
    <source>
        <dbReference type="ARBA" id="ARBA00001946"/>
    </source>
</evidence>
<dbReference type="InterPro" id="IPR029787">
    <property type="entry name" value="Nucleotide_cyclase"/>
</dbReference>
<dbReference type="STRING" id="1400863.BN873_980115"/>
<feature type="domain" description="GGDEF" evidence="4">
    <location>
        <begin position="423"/>
        <end position="556"/>
    </location>
</feature>
<dbReference type="SUPFAM" id="SSF55073">
    <property type="entry name" value="Nucleotide cyclase"/>
    <property type="match status" value="1"/>
</dbReference>
<dbReference type="FunFam" id="3.30.70.270:FF:000001">
    <property type="entry name" value="Diguanylate cyclase domain protein"/>
    <property type="match status" value="1"/>
</dbReference>
<dbReference type="Gene3D" id="3.30.450.20">
    <property type="entry name" value="PAS domain"/>
    <property type="match status" value="1"/>
</dbReference>
<dbReference type="Pfam" id="PF00989">
    <property type="entry name" value="PAS"/>
    <property type="match status" value="1"/>
</dbReference>
<evidence type="ECO:0000259" key="4">
    <source>
        <dbReference type="PROSITE" id="PS50887"/>
    </source>
</evidence>
<name>W6MBU3_9GAMM</name>
<dbReference type="InterPro" id="IPR000014">
    <property type="entry name" value="PAS"/>
</dbReference>
<dbReference type="Proteomes" id="UP000035760">
    <property type="component" value="Unassembled WGS sequence"/>
</dbReference>
<dbReference type="OrthoDB" id="9787514at2"/>